<name>A0AAE0IKF6_9PEZI</name>
<evidence type="ECO:0000256" key="4">
    <source>
        <dbReference type="ARBA" id="ARBA00023002"/>
    </source>
</evidence>
<dbReference type="InterPro" id="IPR050416">
    <property type="entry name" value="FAD-linked_Oxidoreductase"/>
</dbReference>
<dbReference type="InterPro" id="IPR036318">
    <property type="entry name" value="FAD-bd_PCMH-like_sf"/>
</dbReference>
<keyword evidence="4" id="KW-0560">Oxidoreductase</keyword>
<sequence>MILPQPQSLFLCITAFLLSAPTSTLADTHNNKPPSLENACTVLSTALPGLVTFPNTTLYALENTYWSTRQSALGPACFVTPKTTAHVSNTLKILTSLRQPFSVKGGGHAAFPGASNSDANGVTIDLFRLTTLSISSDRKTVSVGPGNRWINVSTALDEAGLAVVGGRVADVGVGGLILGGGISYFSGARGWACDNVRNYEVVLSSGKVVNASPSTNPDLYWALRGGAGTNFGIVTRFDLVSFEQGPLWYRSQIFPGALNATIIPIFQNLTVKGLPLDREAHTYFVMTHIPALGGFIVLSDQFRSTPLPPSPQTIPPVFQPFNPIPTIFNSTIVANISTISKAIDAPYGFSQLWLNTAVSATSAALLSDFVPLYESYANTLIAKANGTEITPYLIFQPIPTNILQAMQVNGGNTLGLTPSDGPLVIVQLAVTWADSSINEFVVQEAKSLLGKIEALAKKRKLYNGFVYMNYAEPSQDVLGSYGKENLARLRKVARKYDPQGVLQKLWRGYFKLDG</sequence>
<comment type="caution">
    <text evidence="7">The sequence shown here is derived from an EMBL/GenBank/DDBJ whole genome shotgun (WGS) entry which is preliminary data.</text>
</comment>
<evidence type="ECO:0000256" key="1">
    <source>
        <dbReference type="ARBA" id="ARBA00005466"/>
    </source>
</evidence>
<organism evidence="7 8">
    <name type="scientific">Apodospora peruviana</name>
    <dbReference type="NCBI Taxonomy" id="516989"/>
    <lineage>
        <taxon>Eukaryota</taxon>
        <taxon>Fungi</taxon>
        <taxon>Dikarya</taxon>
        <taxon>Ascomycota</taxon>
        <taxon>Pezizomycotina</taxon>
        <taxon>Sordariomycetes</taxon>
        <taxon>Sordariomycetidae</taxon>
        <taxon>Sordariales</taxon>
        <taxon>Lasiosphaeriaceae</taxon>
        <taxon>Apodospora</taxon>
    </lineage>
</organism>
<feature type="signal peptide" evidence="5">
    <location>
        <begin position="1"/>
        <end position="26"/>
    </location>
</feature>
<dbReference type="GO" id="GO:0016491">
    <property type="term" value="F:oxidoreductase activity"/>
    <property type="evidence" value="ECO:0007669"/>
    <property type="project" value="UniProtKB-KW"/>
</dbReference>
<dbReference type="Gene3D" id="3.30.465.10">
    <property type="match status" value="1"/>
</dbReference>
<dbReference type="InterPro" id="IPR016169">
    <property type="entry name" value="FAD-bd_PCMH_sub2"/>
</dbReference>
<dbReference type="AlphaFoldDB" id="A0AAE0IKF6"/>
<evidence type="ECO:0000256" key="2">
    <source>
        <dbReference type="ARBA" id="ARBA00022630"/>
    </source>
</evidence>
<comment type="similarity">
    <text evidence="1">Belongs to the oxygen-dependent FAD-linked oxidoreductase family.</text>
</comment>
<dbReference type="PANTHER" id="PTHR42973">
    <property type="entry name" value="BINDING OXIDOREDUCTASE, PUTATIVE (AFU_ORTHOLOGUE AFUA_1G17690)-RELATED"/>
    <property type="match status" value="1"/>
</dbReference>
<evidence type="ECO:0000256" key="5">
    <source>
        <dbReference type="SAM" id="SignalP"/>
    </source>
</evidence>
<feature type="domain" description="FAD-binding PCMH-type" evidence="6">
    <location>
        <begin position="71"/>
        <end position="244"/>
    </location>
</feature>
<keyword evidence="3" id="KW-0274">FAD</keyword>
<evidence type="ECO:0000256" key="3">
    <source>
        <dbReference type="ARBA" id="ARBA00022827"/>
    </source>
</evidence>
<evidence type="ECO:0000259" key="6">
    <source>
        <dbReference type="PROSITE" id="PS51387"/>
    </source>
</evidence>
<evidence type="ECO:0000313" key="8">
    <source>
        <dbReference type="Proteomes" id="UP001283341"/>
    </source>
</evidence>
<feature type="chain" id="PRO_5042189654" description="FAD-binding PCMH-type domain-containing protein" evidence="5">
    <location>
        <begin position="27"/>
        <end position="514"/>
    </location>
</feature>
<keyword evidence="8" id="KW-1185">Reference proteome</keyword>
<dbReference type="SUPFAM" id="SSF56176">
    <property type="entry name" value="FAD-binding/transporter-associated domain-like"/>
    <property type="match status" value="1"/>
</dbReference>
<dbReference type="Proteomes" id="UP001283341">
    <property type="component" value="Unassembled WGS sequence"/>
</dbReference>
<reference evidence="7" key="1">
    <citation type="journal article" date="2023" name="Mol. Phylogenet. Evol.">
        <title>Genome-scale phylogeny and comparative genomics of the fungal order Sordariales.</title>
        <authorList>
            <person name="Hensen N."/>
            <person name="Bonometti L."/>
            <person name="Westerberg I."/>
            <person name="Brannstrom I.O."/>
            <person name="Guillou S."/>
            <person name="Cros-Aarteil S."/>
            <person name="Calhoun S."/>
            <person name="Haridas S."/>
            <person name="Kuo A."/>
            <person name="Mondo S."/>
            <person name="Pangilinan J."/>
            <person name="Riley R."/>
            <person name="LaButti K."/>
            <person name="Andreopoulos B."/>
            <person name="Lipzen A."/>
            <person name="Chen C."/>
            <person name="Yan M."/>
            <person name="Daum C."/>
            <person name="Ng V."/>
            <person name="Clum A."/>
            <person name="Steindorff A."/>
            <person name="Ohm R.A."/>
            <person name="Martin F."/>
            <person name="Silar P."/>
            <person name="Natvig D.O."/>
            <person name="Lalanne C."/>
            <person name="Gautier V."/>
            <person name="Ament-Velasquez S.L."/>
            <person name="Kruys A."/>
            <person name="Hutchinson M.I."/>
            <person name="Powell A.J."/>
            <person name="Barry K."/>
            <person name="Miller A.N."/>
            <person name="Grigoriev I.V."/>
            <person name="Debuchy R."/>
            <person name="Gladieux P."/>
            <person name="Hiltunen Thoren M."/>
            <person name="Johannesson H."/>
        </authorList>
    </citation>
    <scope>NUCLEOTIDE SEQUENCE</scope>
    <source>
        <strain evidence="7">CBS 118394</strain>
    </source>
</reference>
<dbReference type="InterPro" id="IPR006094">
    <property type="entry name" value="Oxid_FAD_bind_N"/>
</dbReference>
<protein>
    <recommendedName>
        <fullName evidence="6">FAD-binding PCMH-type domain-containing protein</fullName>
    </recommendedName>
</protein>
<evidence type="ECO:0000313" key="7">
    <source>
        <dbReference type="EMBL" id="KAK3326001.1"/>
    </source>
</evidence>
<dbReference type="PROSITE" id="PS51387">
    <property type="entry name" value="FAD_PCMH"/>
    <property type="match status" value="1"/>
</dbReference>
<dbReference type="GO" id="GO:0071949">
    <property type="term" value="F:FAD binding"/>
    <property type="evidence" value="ECO:0007669"/>
    <property type="project" value="InterPro"/>
</dbReference>
<dbReference type="Pfam" id="PF01565">
    <property type="entry name" value="FAD_binding_4"/>
    <property type="match status" value="1"/>
</dbReference>
<dbReference type="InterPro" id="IPR016166">
    <property type="entry name" value="FAD-bd_PCMH"/>
</dbReference>
<proteinExistence type="inferred from homology"/>
<dbReference type="EMBL" id="JAUEDM010000002">
    <property type="protein sequence ID" value="KAK3326001.1"/>
    <property type="molecule type" value="Genomic_DNA"/>
</dbReference>
<keyword evidence="2" id="KW-0285">Flavoprotein</keyword>
<keyword evidence="5" id="KW-0732">Signal</keyword>
<gene>
    <name evidence="7" type="ORF">B0H66DRAFT_637348</name>
</gene>
<accession>A0AAE0IKF6</accession>
<reference evidence="7" key="2">
    <citation type="submission" date="2023-06" db="EMBL/GenBank/DDBJ databases">
        <authorList>
            <consortium name="Lawrence Berkeley National Laboratory"/>
            <person name="Haridas S."/>
            <person name="Hensen N."/>
            <person name="Bonometti L."/>
            <person name="Westerberg I."/>
            <person name="Brannstrom I.O."/>
            <person name="Guillou S."/>
            <person name="Cros-Aarteil S."/>
            <person name="Calhoun S."/>
            <person name="Kuo A."/>
            <person name="Mondo S."/>
            <person name="Pangilinan J."/>
            <person name="Riley R."/>
            <person name="Labutti K."/>
            <person name="Andreopoulos B."/>
            <person name="Lipzen A."/>
            <person name="Chen C."/>
            <person name="Yanf M."/>
            <person name="Daum C."/>
            <person name="Ng V."/>
            <person name="Clum A."/>
            <person name="Steindorff A."/>
            <person name="Ohm R."/>
            <person name="Martin F."/>
            <person name="Silar P."/>
            <person name="Natvig D."/>
            <person name="Lalanne C."/>
            <person name="Gautier V."/>
            <person name="Ament-Velasquez S.L."/>
            <person name="Kruys A."/>
            <person name="Hutchinson M.I."/>
            <person name="Powell A.J."/>
            <person name="Barry K."/>
            <person name="Miller A.N."/>
            <person name="Grigoriev I.V."/>
            <person name="Debuchy R."/>
            <person name="Gladieux P."/>
            <person name="Thoren M.H."/>
            <person name="Johannesson H."/>
        </authorList>
    </citation>
    <scope>NUCLEOTIDE SEQUENCE</scope>
    <source>
        <strain evidence="7">CBS 118394</strain>
    </source>
</reference>
<dbReference type="PANTHER" id="PTHR42973:SF54">
    <property type="entry name" value="FAD-BINDING PCMH-TYPE DOMAIN-CONTAINING PROTEIN"/>
    <property type="match status" value="1"/>
</dbReference>